<organism evidence="1 2">
    <name type="scientific">Bacillus cereus</name>
    <dbReference type="NCBI Taxonomy" id="1396"/>
    <lineage>
        <taxon>Bacteria</taxon>
        <taxon>Bacillati</taxon>
        <taxon>Bacillota</taxon>
        <taxon>Bacilli</taxon>
        <taxon>Bacillales</taxon>
        <taxon>Bacillaceae</taxon>
        <taxon>Bacillus</taxon>
        <taxon>Bacillus cereus group</taxon>
    </lineage>
</organism>
<proteinExistence type="predicted"/>
<evidence type="ECO:0000313" key="1">
    <source>
        <dbReference type="EMBL" id="OOR30207.1"/>
    </source>
</evidence>
<sequence>MPPFTSLFVWTREVNGGFPVYYIFNHYHDTGFISSCGMNVLFVISLENNESRIGLCCPFFLFIRKWYI</sequence>
<reference evidence="1 2" key="1">
    <citation type="submission" date="2017-01" db="EMBL/GenBank/DDBJ databases">
        <title>Bacillus cereus isolates.</title>
        <authorList>
            <person name="Beno S.M."/>
        </authorList>
    </citation>
    <scope>NUCLEOTIDE SEQUENCE [LARGE SCALE GENOMIC DNA]</scope>
    <source>
        <strain evidence="1 2">FSL M7-1219</strain>
    </source>
</reference>
<evidence type="ECO:0000313" key="2">
    <source>
        <dbReference type="Proteomes" id="UP000191124"/>
    </source>
</evidence>
<dbReference type="EMBL" id="MUAL01000007">
    <property type="protein sequence ID" value="OOR30207.1"/>
    <property type="molecule type" value="Genomic_DNA"/>
</dbReference>
<dbReference type="AlphaFoldDB" id="A0A1S9V6U3"/>
<gene>
    <name evidence="1" type="ORF">BW892_06650</name>
</gene>
<comment type="caution">
    <text evidence="1">The sequence shown here is derived from an EMBL/GenBank/DDBJ whole genome shotgun (WGS) entry which is preliminary data.</text>
</comment>
<dbReference type="Proteomes" id="UP000191124">
    <property type="component" value="Unassembled WGS sequence"/>
</dbReference>
<name>A0A1S9V6U3_BACCE</name>
<accession>A0A1S9V6U3</accession>
<protein>
    <submittedName>
        <fullName evidence="1">Uncharacterized protein</fullName>
    </submittedName>
</protein>